<reference evidence="2 3" key="1">
    <citation type="journal article" date="2016" name="Sci. Rep.">
        <title>Draft genome sequencing and secretome analysis of fungal phytopathogen Ascochyta rabiei provides insight into the necrotrophic effector repertoire.</title>
        <authorList>
            <person name="Verma S."/>
            <person name="Gazara R.K."/>
            <person name="Nizam S."/>
            <person name="Parween S."/>
            <person name="Chattopadhyay D."/>
            <person name="Verma P.K."/>
        </authorList>
    </citation>
    <scope>NUCLEOTIDE SEQUENCE [LARGE SCALE GENOMIC DNA]</scope>
    <source>
        <strain evidence="2 3">ArDII</strain>
    </source>
</reference>
<dbReference type="EMBL" id="JYNV01000116">
    <property type="protein sequence ID" value="KZM26047.1"/>
    <property type="molecule type" value="Genomic_DNA"/>
</dbReference>
<comment type="caution">
    <text evidence="2">The sequence shown here is derived from an EMBL/GenBank/DDBJ whole genome shotgun (WGS) entry which is preliminary data.</text>
</comment>
<keyword evidence="3" id="KW-1185">Reference proteome</keyword>
<organism evidence="2 3">
    <name type="scientific">Didymella rabiei</name>
    <name type="common">Chickpea ascochyta blight fungus</name>
    <name type="synonym">Mycosphaerella rabiei</name>
    <dbReference type="NCBI Taxonomy" id="5454"/>
    <lineage>
        <taxon>Eukaryota</taxon>
        <taxon>Fungi</taxon>
        <taxon>Dikarya</taxon>
        <taxon>Ascomycota</taxon>
        <taxon>Pezizomycotina</taxon>
        <taxon>Dothideomycetes</taxon>
        <taxon>Pleosporomycetidae</taxon>
        <taxon>Pleosporales</taxon>
        <taxon>Pleosporineae</taxon>
        <taxon>Didymellaceae</taxon>
        <taxon>Ascochyta</taxon>
    </lineage>
</organism>
<dbReference type="OrthoDB" id="3752733at2759"/>
<protein>
    <submittedName>
        <fullName evidence="2">Uncharacterized protein</fullName>
    </submittedName>
</protein>
<accession>A0A163IZL9</accession>
<feature type="compositionally biased region" description="Polar residues" evidence="1">
    <location>
        <begin position="51"/>
        <end position="65"/>
    </location>
</feature>
<feature type="region of interest" description="Disordered" evidence="1">
    <location>
        <begin position="102"/>
        <end position="128"/>
    </location>
</feature>
<evidence type="ECO:0000256" key="1">
    <source>
        <dbReference type="SAM" id="MobiDB-lite"/>
    </source>
</evidence>
<evidence type="ECO:0000313" key="2">
    <source>
        <dbReference type="EMBL" id="KZM26047.1"/>
    </source>
</evidence>
<evidence type="ECO:0000313" key="3">
    <source>
        <dbReference type="Proteomes" id="UP000076837"/>
    </source>
</evidence>
<dbReference type="Proteomes" id="UP000076837">
    <property type="component" value="Unassembled WGS sequence"/>
</dbReference>
<gene>
    <name evidence="2" type="ORF">ST47_g2790</name>
</gene>
<name>A0A163IZL9_DIDRA</name>
<sequence length="178" mass="20031">MLRIRQKRPSRGVTFAKLQTQALNSKSASISKTTEAAITQKSKSTSRHSRNASATTPNRSSQHPSDQAPKVSNRQRRLASLFMALMASSSLPIETDAETLEAAQKDSIAPKAPTDIKHKRKASTDRVQEIRASRWKRFRYEMGLGSRRKGKARRRDGIDLDDLVELRGEERRKGDDMV</sequence>
<feature type="region of interest" description="Disordered" evidence="1">
    <location>
        <begin position="23"/>
        <end position="75"/>
    </location>
</feature>
<proteinExistence type="predicted"/>
<dbReference type="AlphaFoldDB" id="A0A163IZL9"/>
<feature type="compositionally biased region" description="Polar residues" evidence="1">
    <location>
        <begin position="23"/>
        <end position="43"/>
    </location>
</feature>